<dbReference type="EMBL" id="JANPWB010000016">
    <property type="protein sequence ID" value="KAJ1081448.1"/>
    <property type="molecule type" value="Genomic_DNA"/>
</dbReference>
<keyword evidence="2" id="KW-1185">Reference proteome</keyword>
<accession>A0AAV7KZ38</accession>
<dbReference type="AlphaFoldDB" id="A0AAV7KZ38"/>
<dbReference type="Proteomes" id="UP001066276">
    <property type="component" value="Chromosome 12"/>
</dbReference>
<reference evidence="1" key="1">
    <citation type="journal article" date="2022" name="bioRxiv">
        <title>Sequencing and chromosome-scale assembly of the giantPleurodeles waltlgenome.</title>
        <authorList>
            <person name="Brown T."/>
            <person name="Elewa A."/>
            <person name="Iarovenko S."/>
            <person name="Subramanian E."/>
            <person name="Araus A.J."/>
            <person name="Petzold A."/>
            <person name="Susuki M."/>
            <person name="Suzuki K.-i.T."/>
            <person name="Hayashi T."/>
            <person name="Toyoda A."/>
            <person name="Oliveira C."/>
            <person name="Osipova E."/>
            <person name="Leigh N.D."/>
            <person name="Simon A."/>
            <person name="Yun M.H."/>
        </authorList>
    </citation>
    <scope>NUCLEOTIDE SEQUENCE</scope>
    <source>
        <strain evidence="1">20211129_DDA</strain>
        <tissue evidence="1">Liver</tissue>
    </source>
</reference>
<protein>
    <submittedName>
        <fullName evidence="1">Uncharacterized protein</fullName>
    </submittedName>
</protein>
<evidence type="ECO:0000313" key="1">
    <source>
        <dbReference type="EMBL" id="KAJ1081448.1"/>
    </source>
</evidence>
<evidence type="ECO:0000313" key="2">
    <source>
        <dbReference type="Proteomes" id="UP001066276"/>
    </source>
</evidence>
<sequence>MIGELSSRSGRAGSALESVRLDSIDEVPGGPGGCLENAGAGGGIRLGVRVLRYCVCLSWTEVEALASSRVPCSSSLPPHSPVALVPGQNGSKTCHPEFPEQARAEGGPSRGFRGAPRILRVLRVAMPLRFDAGSDDP</sequence>
<proteinExistence type="predicted"/>
<organism evidence="1 2">
    <name type="scientific">Pleurodeles waltl</name>
    <name type="common">Iberian ribbed newt</name>
    <dbReference type="NCBI Taxonomy" id="8319"/>
    <lineage>
        <taxon>Eukaryota</taxon>
        <taxon>Metazoa</taxon>
        <taxon>Chordata</taxon>
        <taxon>Craniata</taxon>
        <taxon>Vertebrata</taxon>
        <taxon>Euteleostomi</taxon>
        <taxon>Amphibia</taxon>
        <taxon>Batrachia</taxon>
        <taxon>Caudata</taxon>
        <taxon>Salamandroidea</taxon>
        <taxon>Salamandridae</taxon>
        <taxon>Pleurodelinae</taxon>
        <taxon>Pleurodeles</taxon>
    </lineage>
</organism>
<gene>
    <name evidence="1" type="ORF">NDU88_001630</name>
</gene>
<name>A0AAV7KZ38_PLEWA</name>
<comment type="caution">
    <text evidence="1">The sequence shown here is derived from an EMBL/GenBank/DDBJ whole genome shotgun (WGS) entry which is preliminary data.</text>
</comment>